<gene>
    <name evidence="2" type="ORF">WLH_02072</name>
</gene>
<dbReference type="AlphaFoldDB" id="A0A192CB74"/>
<dbReference type="PATRIC" id="fig|941280.3.peg.2053"/>
<accession>A0A192CB74</accession>
<dbReference type="PANTHER" id="PTHR33055:SF13">
    <property type="entry name" value="TRANSPOSASE"/>
    <property type="match status" value="1"/>
</dbReference>
<dbReference type="InterPro" id="IPR003346">
    <property type="entry name" value="Transposase_20"/>
</dbReference>
<dbReference type="InterPro" id="IPR047650">
    <property type="entry name" value="Transpos_IS110"/>
</dbReference>
<dbReference type="Proteomes" id="UP000183316">
    <property type="component" value="Chromosome"/>
</dbReference>
<proteinExistence type="predicted"/>
<sequence length="90" mass="9919">MQALKGVGQLIAITLVAELGDFSRFSNPEQLMAFLGLVPGEYSSGNSIRPRGITKVGNSELRHLLYGYQINSDYLTVKPHLCDESHKKAK</sequence>
<dbReference type="Pfam" id="PF02371">
    <property type="entry name" value="Transposase_20"/>
    <property type="match status" value="1"/>
</dbReference>
<evidence type="ECO:0000313" key="2">
    <source>
        <dbReference type="EMBL" id="ANK03333.1"/>
    </source>
</evidence>
<dbReference type="EMBL" id="CP015085">
    <property type="protein sequence ID" value="ANK03333.1"/>
    <property type="molecule type" value="Genomic_DNA"/>
</dbReference>
<dbReference type="GO" id="GO:0003677">
    <property type="term" value="F:DNA binding"/>
    <property type="evidence" value="ECO:0007669"/>
    <property type="project" value="InterPro"/>
</dbReference>
<feature type="domain" description="Transposase IS116/IS110/IS902 C-terminal" evidence="1">
    <location>
        <begin position="3"/>
        <end position="66"/>
    </location>
</feature>
<reference evidence="2 3" key="1">
    <citation type="submission" date="2016-03" db="EMBL/GenBank/DDBJ databases">
        <title>Genome Sequence and Comparative Pathogenic Determinants of Uropathogenic Escherichia coli O25b:H4, a Clinical Isolate from Saudi Arabia.</title>
        <authorList>
            <person name="Alyamani E.A.J."/>
            <person name="Khiyami M.A."/>
            <person name="Booq R.Y."/>
            <person name="Bahwerth F.S."/>
            <person name="Vaisvil B."/>
            <person name="Schmitt D.P."/>
            <person name="Kapatral V."/>
        </authorList>
    </citation>
    <scope>NUCLEOTIDE SEQUENCE [LARGE SCALE GENOMIC DNA]</scope>
    <source>
        <strain evidence="2 3">O25b:H4</strain>
    </source>
</reference>
<dbReference type="PANTHER" id="PTHR33055">
    <property type="entry name" value="TRANSPOSASE FOR INSERTION SEQUENCE ELEMENT IS1111A"/>
    <property type="match status" value="1"/>
</dbReference>
<evidence type="ECO:0000313" key="3">
    <source>
        <dbReference type="Proteomes" id="UP000183316"/>
    </source>
</evidence>
<evidence type="ECO:0000259" key="1">
    <source>
        <dbReference type="Pfam" id="PF02371"/>
    </source>
</evidence>
<organism evidence="2 3">
    <name type="scientific">Escherichia coli O25b:H4</name>
    <dbReference type="NCBI Taxonomy" id="941280"/>
    <lineage>
        <taxon>Bacteria</taxon>
        <taxon>Pseudomonadati</taxon>
        <taxon>Pseudomonadota</taxon>
        <taxon>Gammaproteobacteria</taxon>
        <taxon>Enterobacterales</taxon>
        <taxon>Enterobacteriaceae</taxon>
        <taxon>Escherichia</taxon>
    </lineage>
</organism>
<dbReference type="GO" id="GO:0006313">
    <property type="term" value="P:DNA transposition"/>
    <property type="evidence" value="ECO:0007669"/>
    <property type="project" value="InterPro"/>
</dbReference>
<dbReference type="GO" id="GO:0004803">
    <property type="term" value="F:transposase activity"/>
    <property type="evidence" value="ECO:0007669"/>
    <property type="project" value="InterPro"/>
</dbReference>
<protein>
    <submittedName>
        <fullName evidence="2">Transposase</fullName>
    </submittedName>
</protein>
<name>A0A192CB74_ECO25</name>